<dbReference type="PROSITE" id="PS50404">
    <property type="entry name" value="GST_NTER"/>
    <property type="match status" value="1"/>
</dbReference>
<dbReference type="Gene3D" id="1.20.1050.10">
    <property type="match status" value="1"/>
</dbReference>
<dbReference type="SFLD" id="SFLDG00358">
    <property type="entry name" value="Main_(cytGST)"/>
    <property type="match status" value="1"/>
</dbReference>
<protein>
    <submittedName>
        <fullName evidence="3">Glutathione S-transferase</fullName>
    </submittedName>
</protein>
<proteinExistence type="predicted"/>
<dbReference type="EMBL" id="FNSL01000001">
    <property type="protein sequence ID" value="SEB46383.1"/>
    <property type="molecule type" value="Genomic_DNA"/>
</dbReference>
<dbReference type="CDD" id="cd03056">
    <property type="entry name" value="GST_N_4"/>
    <property type="match status" value="1"/>
</dbReference>
<dbReference type="InterPro" id="IPR036249">
    <property type="entry name" value="Thioredoxin-like_sf"/>
</dbReference>
<evidence type="ECO:0000259" key="1">
    <source>
        <dbReference type="PROSITE" id="PS50404"/>
    </source>
</evidence>
<dbReference type="Pfam" id="PF13409">
    <property type="entry name" value="GST_N_2"/>
    <property type="match status" value="1"/>
</dbReference>
<dbReference type="GO" id="GO:0016740">
    <property type="term" value="F:transferase activity"/>
    <property type="evidence" value="ECO:0007669"/>
    <property type="project" value="UniProtKB-KW"/>
</dbReference>
<organism evidence="3 4">
    <name type="scientific">Nitratireductor aquibiodomus</name>
    <dbReference type="NCBI Taxonomy" id="204799"/>
    <lineage>
        <taxon>Bacteria</taxon>
        <taxon>Pseudomonadati</taxon>
        <taxon>Pseudomonadota</taxon>
        <taxon>Alphaproteobacteria</taxon>
        <taxon>Hyphomicrobiales</taxon>
        <taxon>Phyllobacteriaceae</taxon>
        <taxon>Nitratireductor</taxon>
    </lineage>
</organism>
<dbReference type="Proteomes" id="UP000199064">
    <property type="component" value="Unassembled WGS sequence"/>
</dbReference>
<feature type="domain" description="GST C-terminal" evidence="2">
    <location>
        <begin position="83"/>
        <end position="196"/>
    </location>
</feature>
<dbReference type="InterPro" id="IPR004045">
    <property type="entry name" value="Glutathione_S-Trfase_N"/>
</dbReference>
<dbReference type="InterPro" id="IPR040079">
    <property type="entry name" value="Glutathione_S-Trfase"/>
</dbReference>
<sequence>MEIFGDQNSGNCLKVKYTADHLGLAYRWRELDIMAGESRTEAFLAMSPFGQVPVVRFDDGRTLGQSGAIMRYLARGSALLPDDAFAAAEMDQWMFWEQNFHEPNVAGARFHVVYRREPVETRDPDKVERGEAALDFMDDALKTRDFFVGDALSIADIALLGYTRLAPQGGFELDGRRALTRWIARCEEVLGLSALQ</sequence>
<dbReference type="SUPFAM" id="SSF52833">
    <property type="entry name" value="Thioredoxin-like"/>
    <property type="match status" value="1"/>
</dbReference>
<gene>
    <name evidence="3" type="ORF">SAMN05216452_1433</name>
</gene>
<dbReference type="Gene3D" id="3.40.30.10">
    <property type="entry name" value="Glutaredoxin"/>
    <property type="match status" value="1"/>
</dbReference>
<dbReference type="Pfam" id="PF00043">
    <property type="entry name" value="GST_C"/>
    <property type="match status" value="1"/>
</dbReference>
<dbReference type="InterPro" id="IPR036282">
    <property type="entry name" value="Glutathione-S-Trfase_C_sf"/>
</dbReference>
<evidence type="ECO:0000313" key="4">
    <source>
        <dbReference type="Proteomes" id="UP000199064"/>
    </source>
</evidence>
<reference evidence="4" key="1">
    <citation type="submission" date="2016-10" db="EMBL/GenBank/DDBJ databases">
        <authorList>
            <person name="Varghese N."/>
            <person name="Submissions S."/>
        </authorList>
    </citation>
    <scope>NUCLEOTIDE SEQUENCE [LARGE SCALE GENOMIC DNA]</scope>
    <source>
        <strain evidence="4">ES.061</strain>
    </source>
</reference>
<dbReference type="SUPFAM" id="SSF47616">
    <property type="entry name" value="GST C-terminal domain-like"/>
    <property type="match status" value="1"/>
</dbReference>
<dbReference type="SFLD" id="SFLDS00019">
    <property type="entry name" value="Glutathione_Transferase_(cytos"/>
    <property type="match status" value="1"/>
</dbReference>
<accession>A0A1H4JJG0</accession>
<name>A0A1H4JJG0_9HYPH</name>
<dbReference type="PANTHER" id="PTHR44051:SF2">
    <property type="entry name" value="HYPOTHETICAL GLUTATHIONE S-TRANSFERASE LIKE PROTEIN"/>
    <property type="match status" value="1"/>
</dbReference>
<evidence type="ECO:0000313" key="3">
    <source>
        <dbReference type="EMBL" id="SEB46383.1"/>
    </source>
</evidence>
<dbReference type="PANTHER" id="PTHR44051">
    <property type="entry name" value="GLUTATHIONE S-TRANSFERASE-RELATED"/>
    <property type="match status" value="1"/>
</dbReference>
<dbReference type="InterPro" id="IPR010987">
    <property type="entry name" value="Glutathione-S-Trfase_C-like"/>
</dbReference>
<feature type="domain" description="GST N-terminal" evidence="1">
    <location>
        <begin position="1"/>
        <end position="81"/>
    </location>
</feature>
<dbReference type="AlphaFoldDB" id="A0A1H4JJG0"/>
<dbReference type="PROSITE" id="PS50405">
    <property type="entry name" value="GST_CTER"/>
    <property type="match status" value="1"/>
</dbReference>
<dbReference type="PROSITE" id="PS51354">
    <property type="entry name" value="GLUTAREDOXIN_2"/>
    <property type="match status" value="1"/>
</dbReference>
<evidence type="ECO:0000259" key="2">
    <source>
        <dbReference type="PROSITE" id="PS50405"/>
    </source>
</evidence>
<dbReference type="RefSeq" id="WP_007008559.1">
    <property type="nucleotide sequence ID" value="NZ_FNSL01000001.1"/>
</dbReference>
<dbReference type="InterPro" id="IPR004046">
    <property type="entry name" value="GST_C"/>
</dbReference>
<keyword evidence="4" id="KW-1185">Reference proteome</keyword>
<keyword evidence="3" id="KW-0808">Transferase</keyword>